<accession>A0A8J5G0Y5</accession>
<dbReference type="Proteomes" id="UP000734854">
    <property type="component" value="Unassembled WGS sequence"/>
</dbReference>
<gene>
    <name evidence="1" type="ORF">ZIOFF_050668</name>
</gene>
<evidence type="ECO:0000313" key="2">
    <source>
        <dbReference type="Proteomes" id="UP000734854"/>
    </source>
</evidence>
<name>A0A8J5G0Y5_ZINOF</name>
<sequence>MPPLHSSDSELLAASKPSTPFQRASWFFRSCSLHSSTPLQPQLSKALDFNFFTAFKSLRSEQPKRSYDPVDYESIDKTNFWVVEETPIGELDYDELEEGLEELPIPLESLNFQEFEADGDEAEPEDVNLDLFQHRSVLVD</sequence>
<dbReference type="EMBL" id="JACMSC010000014">
    <property type="protein sequence ID" value="KAG6489399.1"/>
    <property type="molecule type" value="Genomic_DNA"/>
</dbReference>
<reference evidence="1 2" key="1">
    <citation type="submission" date="2020-08" db="EMBL/GenBank/DDBJ databases">
        <title>Plant Genome Project.</title>
        <authorList>
            <person name="Zhang R.-G."/>
        </authorList>
    </citation>
    <scope>NUCLEOTIDE SEQUENCE [LARGE SCALE GENOMIC DNA]</scope>
    <source>
        <tissue evidence="1">Rhizome</tissue>
    </source>
</reference>
<proteinExistence type="predicted"/>
<protein>
    <submittedName>
        <fullName evidence="1">Uncharacterized protein</fullName>
    </submittedName>
</protein>
<evidence type="ECO:0000313" key="1">
    <source>
        <dbReference type="EMBL" id="KAG6489399.1"/>
    </source>
</evidence>
<organism evidence="1 2">
    <name type="scientific">Zingiber officinale</name>
    <name type="common">Ginger</name>
    <name type="synonym">Amomum zingiber</name>
    <dbReference type="NCBI Taxonomy" id="94328"/>
    <lineage>
        <taxon>Eukaryota</taxon>
        <taxon>Viridiplantae</taxon>
        <taxon>Streptophyta</taxon>
        <taxon>Embryophyta</taxon>
        <taxon>Tracheophyta</taxon>
        <taxon>Spermatophyta</taxon>
        <taxon>Magnoliopsida</taxon>
        <taxon>Liliopsida</taxon>
        <taxon>Zingiberales</taxon>
        <taxon>Zingiberaceae</taxon>
        <taxon>Zingiber</taxon>
    </lineage>
</organism>
<keyword evidence="2" id="KW-1185">Reference proteome</keyword>
<comment type="caution">
    <text evidence="1">The sequence shown here is derived from an EMBL/GenBank/DDBJ whole genome shotgun (WGS) entry which is preliminary data.</text>
</comment>
<dbReference type="AlphaFoldDB" id="A0A8J5G0Y5"/>